<gene>
    <name evidence="2" type="ORF">pEpSNUABM01_025</name>
</gene>
<keyword evidence="3" id="KW-1185">Reference proteome</keyword>
<evidence type="ECO:0000313" key="2">
    <source>
        <dbReference type="EMBL" id="QEQ94851.1"/>
    </source>
</evidence>
<keyword evidence="1" id="KW-0812">Transmembrane</keyword>
<feature type="transmembrane region" description="Helical" evidence="1">
    <location>
        <begin position="6"/>
        <end position="24"/>
    </location>
</feature>
<proteinExistence type="predicted"/>
<dbReference type="EMBL" id="MN184887">
    <property type="protein sequence ID" value="QEQ94851.1"/>
    <property type="molecule type" value="Genomic_DNA"/>
</dbReference>
<evidence type="ECO:0000256" key="1">
    <source>
        <dbReference type="SAM" id="Phobius"/>
    </source>
</evidence>
<keyword evidence="1" id="KW-0472">Membrane</keyword>
<accession>A0A5J6DAV3</accession>
<evidence type="ECO:0000313" key="3">
    <source>
        <dbReference type="Proteomes" id="UP000326545"/>
    </source>
</evidence>
<dbReference type="Proteomes" id="UP000326545">
    <property type="component" value="Segment"/>
</dbReference>
<protein>
    <submittedName>
        <fullName evidence="2">Uncharacterized protein</fullName>
    </submittedName>
</protein>
<keyword evidence="1" id="KW-1133">Transmembrane helix</keyword>
<name>A0A5J6DAV3_9CAUD</name>
<feature type="transmembrane region" description="Helical" evidence="1">
    <location>
        <begin position="45"/>
        <end position="67"/>
    </location>
</feature>
<sequence length="76" mass="8696">MKYFRPTLLVLLNLTVFVIMWVLFGNLAEAMIHKYMNDTIMLPQAFALGAVSYLLSNLIAIGIETFVEWVVWGKSE</sequence>
<organism evidence="2 3">
    <name type="scientific">Erwinia phage pEp_SNUABM_01</name>
    <dbReference type="NCBI Taxonomy" id="2601643"/>
    <lineage>
        <taxon>Viruses</taxon>
        <taxon>Duplodnaviria</taxon>
        <taxon>Heunggongvirae</taxon>
        <taxon>Uroviricota</taxon>
        <taxon>Caudoviricetes</taxon>
        <taxon>Vequintavirinae</taxon>
        <taxon>Henunavirus</taxon>
        <taxon>Henunavirus SNUABM01</taxon>
    </lineage>
</organism>
<reference evidence="2 3" key="1">
    <citation type="submission" date="2019-07" db="EMBL/GenBank/DDBJ databases">
        <title>Complete genome sequence of bacteriophages infecting Erwinia pyrifoliae.</title>
        <authorList>
            <person name="Kim S.G."/>
            <person name="Park S.C."/>
        </authorList>
    </citation>
    <scope>NUCLEOTIDE SEQUENCE [LARGE SCALE GENOMIC DNA]</scope>
</reference>